<evidence type="ECO:0000256" key="3">
    <source>
        <dbReference type="ARBA" id="ARBA00022692"/>
    </source>
</evidence>
<dbReference type="FunCoup" id="A8Q510">
    <property type="interactions" value="152"/>
</dbReference>
<dbReference type="InParanoid" id="A8Q510"/>
<evidence type="ECO:0000256" key="4">
    <source>
        <dbReference type="ARBA" id="ARBA00022824"/>
    </source>
</evidence>
<evidence type="ECO:0000313" key="9">
    <source>
        <dbReference type="Proteomes" id="UP000008837"/>
    </source>
</evidence>
<comment type="caution">
    <text evidence="7">Lacks conserved residue(s) required for the propagation of feature annotation.</text>
</comment>
<dbReference type="RefSeq" id="XP_001730311.1">
    <property type="nucleotide sequence ID" value="XM_001730259.1"/>
</dbReference>
<dbReference type="Pfam" id="PF04511">
    <property type="entry name" value="DER1"/>
    <property type="match status" value="1"/>
</dbReference>
<dbReference type="STRING" id="425265.A8Q510"/>
<comment type="similarity">
    <text evidence="2 7">Belongs to the derlin family.</text>
</comment>
<comment type="caution">
    <text evidence="8">The sequence shown here is derived from an EMBL/GenBank/DDBJ whole genome shotgun (WGS) entry which is preliminary data.</text>
</comment>
<organism evidence="8 9">
    <name type="scientific">Malassezia globosa (strain ATCC MYA-4612 / CBS 7966)</name>
    <name type="common">Dandruff-associated fungus</name>
    <dbReference type="NCBI Taxonomy" id="425265"/>
    <lineage>
        <taxon>Eukaryota</taxon>
        <taxon>Fungi</taxon>
        <taxon>Dikarya</taxon>
        <taxon>Basidiomycota</taxon>
        <taxon>Ustilaginomycotina</taxon>
        <taxon>Malasseziomycetes</taxon>
        <taxon>Malasseziales</taxon>
        <taxon>Malasseziaceae</taxon>
        <taxon>Malassezia</taxon>
    </lineage>
</organism>
<evidence type="ECO:0000256" key="2">
    <source>
        <dbReference type="ARBA" id="ARBA00008917"/>
    </source>
</evidence>
<dbReference type="EMBL" id="AAYY01000009">
    <property type="protein sequence ID" value="EDP43097.1"/>
    <property type="molecule type" value="Genomic_DNA"/>
</dbReference>
<keyword evidence="5 7" id="KW-1133">Transmembrane helix</keyword>
<dbReference type="VEuPathDB" id="FungiDB:MGL_2693"/>
<dbReference type="GeneID" id="5854616"/>
<evidence type="ECO:0000256" key="7">
    <source>
        <dbReference type="RuleBase" id="RU363059"/>
    </source>
</evidence>
<dbReference type="KEGG" id="mgl:MGL_2693"/>
<dbReference type="GO" id="GO:0006950">
    <property type="term" value="P:response to stress"/>
    <property type="evidence" value="ECO:0007669"/>
    <property type="project" value="UniProtKB-ARBA"/>
</dbReference>
<keyword evidence="9" id="KW-1185">Reference proteome</keyword>
<comment type="subcellular location">
    <subcellularLocation>
        <location evidence="1 7">Endoplasmic reticulum membrane</location>
        <topology evidence="1 7">Multi-pass membrane protein</topology>
    </subcellularLocation>
</comment>
<dbReference type="InterPro" id="IPR007599">
    <property type="entry name" value="DER1"/>
</dbReference>
<comment type="function">
    <text evidence="7">May be involved in the degradation of misfolded endoplasmic reticulum (ER) luminal proteins.</text>
</comment>
<dbReference type="OMA" id="ELWPREY"/>
<evidence type="ECO:0000256" key="1">
    <source>
        <dbReference type="ARBA" id="ARBA00004477"/>
    </source>
</evidence>
<name>A8Q510_MALGO</name>
<dbReference type="AlphaFoldDB" id="A8Q510"/>
<feature type="transmembrane region" description="Helical" evidence="7">
    <location>
        <begin position="37"/>
        <end position="61"/>
    </location>
</feature>
<dbReference type="OrthoDB" id="1716531at2759"/>
<protein>
    <recommendedName>
        <fullName evidence="7">Derlin</fullName>
    </recommendedName>
</protein>
<reference evidence="8 9" key="1">
    <citation type="journal article" date="2007" name="Proc. Natl. Acad. Sci. U.S.A.">
        <title>Dandruff-associated Malassezia genomes reveal convergent and divergent virulence traits shared with plant and human fungal pathogens.</title>
        <authorList>
            <person name="Xu J."/>
            <person name="Saunders C.W."/>
            <person name="Hu P."/>
            <person name="Grant R.A."/>
            <person name="Boekhout T."/>
            <person name="Kuramae E.E."/>
            <person name="Kronstad J.W."/>
            <person name="Deangelis Y.M."/>
            <person name="Reeder N.L."/>
            <person name="Johnstone K.R."/>
            <person name="Leland M."/>
            <person name="Fieno A.M."/>
            <person name="Begley W.M."/>
            <person name="Sun Y."/>
            <person name="Lacey M.P."/>
            <person name="Chaudhary T."/>
            <person name="Keough T."/>
            <person name="Chu L."/>
            <person name="Sears R."/>
            <person name="Yuan B."/>
            <person name="Dawson T.L.Jr."/>
        </authorList>
    </citation>
    <scope>NUCLEOTIDE SEQUENCE [LARGE SCALE GENOMIC DNA]</scope>
    <source>
        <strain evidence="9">ATCC MYA-4612 / CBS 7966</strain>
    </source>
</reference>
<dbReference type="GO" id="GO:0005789">
    <property type="term" value="C:endoplasmic reticulum membrane"/>
    <property type="evidence" value="ECO:0007669"/>
    <property type="project" value="UniProtKB-SubCell"/>
</dbReference>
<dbReference type="PANTHER" id="PTHR11009">
    <property type="entry name" value="DER1-LIKE PROTEIN, DERLIN"/>
    <property type="match status" value="1"/>
</dbReference>
<feature type="transmembrane region" description="Helical" evidence="7">
    <location>
        <begin position="81"/>
        <end position="101"/>
    </location>
</feature>
<evidence type="ECO:0000313" key="8">
    <source>
        <dbReference type="EMBL" id="EDP43097.1"/>
    </source>
</evidence>
<keyword evidence="3 7" id="KW-0812">Transmembrane</keyword>
<proteinExistence type="inferred from homology"/>
<evidence type="ECO:0000256" key="6">
    <source>
        <dbReference type="ARBA" id="ARBA00023136"/>
    </source>
</evidence>
<gene>
    <name evidence="8" type="ORF">MGL_2693</name>
</gene>
<accession>A8Q510</accession>
<evidence type="ECO:0000256" key="5">
    <source>
        <dbReference type="ARBA" id="ARBA00022989"/>
    </source>
</evidence>
<keyword evidence="4 7" id="KW-0256">Endoplasmic reticulum</keyword>
<keyword evidence="6 7" id="KW-0472">Membrane</keyword>
<sequence>MYFGRFGLMFALRMLDLVRFAYPLEAQTFGPTRQAQFAWLLLCASIVLLLLSPVLSIHYLSVPLSWTMVYIWSRKNRHIRVSFFGLVVMNAPYMPYFELLFTLLQKSQEVKDIVLGLSLGHLYYFFDELWPREYPAHGHHWLGPPQSWVDMFGPQPNS</sequence>
<dbReference type="Proteomes" id="UP000008837">
    <property type="component" value="Unassembled WGS sequence"/>
</dbReference>